<evidence type="ECO:0000256" key="1">
    <source>
        <dbReference type="ARBA" id="ARBA00022741"/>
    </source>
</evidence>
<proteinExistence type="predicted"/>
<dbReference type="EMBL" id="NIGF01000007">
    <property type="protein sequence ID" value="PQV63998.1"/>
    <property type="molecule type" value="Genomic_DNA"/>
</dbReference>
<reference evidence="5 6" key="1">
    <citation type="journal article" date="2018" name="Syst. Appl. Microbiol.">
        <title>Abditibacterium utsteinense sp. nov., the first cultivated member of candidate phylum FBP, isolated from ice-free Antarctic soil samples.</title>
        <authorList>
            <person name="Tahon G."/>
            <person name="Tytgat B."/>
            <person name="Lebbe L."/>
            <person name="Carlier A."/>
            <person name="Willems A."/>
        </authorList>
    </citation>
    <scope>NUCLEOTIDE SEQUENCE [LARGE SCALE GENOMIC DNA]</scope>
    <source>
        <strain evidence="5 6">LMG 29911</strain>
    </source>
</reference>
<dbReference type="GO" id="GO:0009898">
    <property type="term" value="C:cytoplasmic side of plasma membrane"/>
    <property type="evidence" value="ECO:0007669"/>
    <property type="project" value="TreeGrafter"/>
</dbReference>
<dbReference type="SUPFAM" id="SSF52172">
    <property type="entry name" value="CheY-like"/>
    <property type="match status" value="1"/>
</dbReference>
<keyword evidence="1" id="KW-0547">Nucleotide-binding</keyword>
<keyword evidence="3" id="KW-0597">Phosphoprotein</keyword>
<dbReference type="GO" id="GO:0005524">
    <property type="term" value="F:ATP binding"/>
    <property type="evidence" value="ECO:0007669"/>
    <property type="project" value="UniProtKB-KW"/>
</dbReference>
<dbReference type="OrthoDB" id="9794577at2"/>
<dbReference type="AlphaFoldDB" id="A0A2S8ST89"/>
<dbReference type="PANTHER" id="PTHR43384">
    <property type="entry name" value="SEPTUM SITE-DETERMINING PROTEIN MIND HOMOLOG, CHLOROPLASTIC-RELATED"/>
    <property type="match status" value="1"/>
</dbReference>
<evidence type="ECO:0000313" key="5">
    <source>
        <dbReference type="EMBL" id="PQV63998.1"/>
    </source>
</evidence>
<evidence type="ECO:0000256" key="2">
    <source>
        <dbReference type="ARBA" id="ARBA00022840"/>
    </source>
</evidence>
<evidence type="ECO:0000256" key="3">
    <source>
        <dbReference type="PROSITE-ProRule" id="PRU00169"/>
    </source>
</evidence>
<feature type="modified residue" description="4-aspartylphosphate" evidence="3">
    <location>
        <position position="57"/>
    </location>
</feature>
<protein>
    <submittedName>
        <fullName evidence="5">Flp pilus assembly protein, ATPase CpaE</fullName>
    </submittedName>
</protein>
<evidence type="ECO:0000259" key="4">
    <source>
        <dbReference type="PROSITE" id="PS50110"/>
    </source>
</evidence>
<dbReference type="Proteomes" id="UP000237684">
    <property type="component" value="Unassembled WGS sequence"/>
</dbReference>
<keyword evidence="2" id="KW-0067">ATP-binding</keyword>
<organism evidence="5 6">
    <name type="scientific">Abditibacterium utsteinense</name>
    <dbReference type="NCBI Taxonomy" id="1960156"/>
    <lineage>
        <taxon>Bacteria</taxon>
        <taxon>Pseudomonadati</taxon>
        <taxon>Abditibacteriota</taxon>
        <taxon>Abditibacteriia</taxon>
        <taxon>Abditibacteriales</taxon>
        <taxon>Abditibacteriaceae</taxon>
        <taxon>Abditibacterium</taxon>
    </lineage>
</organism>
<comment type="caution">
    <text evidence="5">The sequence shown here is derived from an EMBL/GenBank/DDBJ whole genome shotgun (WGS) entry which is preliminary data.</text>
</comment>
<dbReference type="GO" id="GO:0051782">
    <property type="term" value="P:negative regulation of cell division"/>
    <property type="evidence" value="ECO:0007669"/>
    <property type="project" value="TreeGrafter"/>
</dbReference>
<dbReference type="GO" id="GO:0005829">
    <property type="term" value="C:cytosol"/>
    <property type="evidence" value="ECO:0007669"/>
    <property type="project" value="TreeGrafter"/>
</dbReference>
<sequence length="404" mass="43207">MESSLIRILPACLTAPLPAGWDASNAEFVIEVMPEVEQAQAIILALPTTEPDILLLDADAPGVDIFAIAAQALEARPTLAVVLVSAENSPDNLRRAMLAGAEEYLIKPLEATALRESILGIAGHQTLRVIERDAEEETTAENARGLVVGVVSGKGGLGKTTLAVNLASVVASAPGKTAGVIGLESGDGSILLNMQPKLGLFDLAGDDDRREEGGYAIDWMKQFATNHKMGLSYWQWSGFATPSDAGVPDDFVPALFDTCRRAQSVTFIDFPILSGEEASAVLPLLDVILVITSSSDLLAMRSTKTFIDLIPEELAPRVRVIINRSDPSDMISRDDFEAALEFKIAAVLPNEPSIAAQAINMGSPFVLTQASSELATTVKQLAQVLFRLPMGAENPKPRKRFMLF</sequence>
<keyword evidence="6" id="KW-1185">Reference proteome</keyword>
<feature type="domain" description="Response regulatory" evidence="4">
    <location>
        <begin position="1"/>
        <end position="122"/>
    </location>
</feature>
<dbReference type="InterPro" id="IPR050625">
    <property type="entry name" value="ParA/MinD_ATPase"/>
</dbReference>
<dbReference type="PROSITE" id="PS50110">
    <property type="entry name" value="RESPONSE_REGULATORY"/>
    <property type="match status" value="1"/>
</dbReference>
<dbReference type="Pfam" id="PF00072">
    <property type="entry name" value="Response_reg"/>
    <property type="match status" value="1"/>
</dbReference>
<dbReference type="Gene3D" id="3.40.50.300">
    <property type="entry name" value="P-loop containing nucleotide triphosphate hydrolases"/>
    <property type="match status" value="1"/>
</dbReference>
<dbReference type="Gene3D" id="3.40.50.2300">
    <property type="match status" value="1"/>
</dbReference>
<gene>
    <name evidence="5" type="ORF">B1R32_10723</name>
</gene>
<dbReference type="SUPFAM" id="SSF52540">
    <property type="entry name" value="P-loop containing nucleoside triphosphate hydrolases"/>
    <property type="match status" value="1"/>
</dbReference>
<dbReference type="GO" id="GO:0016887">
    <property type="term" value="F:ATP hydrolysis activity"/>
    <property type="evidence" value="ECO:0007669"/>
    <property type="project" value="TreeGrafter"/>
</dbReference>
<dbReference type="InParanoid" id="A0A2S8ST89"/>
<dbReference type="GO" id="GO:0000160">
    <property type="term" value="P:phosphorelay signal transduction system"/>
    <property type="evidence" value="ECO:0007669"/>
    <property type="project" value="InterPro"/>
</dbReference>
<dbReference type="InterPro" id="IPR027417">
    <property type="entry name" value="P-loop_NTPase"/>
</dbReference>
<dbReference type="InterPro" id="IPR011006">
    <property type="entry name" value="CheY-like_superfamily"/>
</dbReference>
<accession>A0A2S8ST89</accession>
<evidence type="ECO:0000313" key="6">
    <source>
        <dbReference type="Proteomes" id="UP000237684"/>
    </source>
</evidence>
<dbReference type="RefSeq" id="WP_105483478.1">
    <property type="nucleotide sequence ID" value="NZ_NIGF01000007.1"/>
</dbReference>
<name>A0A2S8ST89_9BACT</name>
<dbReference type="PANTHER" id="PTHR43384:SF6">
    <property type="entry name" value="SEPTUM SITE-DETERMINING PROTEIN MIND HOMOLOG, CHLOROPLASTIC"/>
    <property type="match status" value="1"/>
</dbReference>
<dbReference type="InterPro" id="IPR001789">
    <property type="entry name" value="Sig_transdc_resp-reg_receiver"/>
</dbReference>